<feature type="compositionally biased region" description="Polar residues" evidence="1">
    <location>
        <begin position="1"/>
        <end position="27"/>
    </location>
</feature>
<sequence length="1033" mass="119080">MEEPNASFSELSFGSVPNSTDSRQYASSRRGAFETHIRTPREDEPERDPKNGRPMIYCRYCEYSTSVTTNFRRSHLRTKHNIDTENRLSPLQTTIETQLSQLFGRAREAGEDGKLASEILSRTLDKGTIQQALVTMVVVRNLPYRIVEWPEFHALCMALNPQSSEFLPRSHSNISTLIKKSFIESQDIIRKQLQSALSNIHLSLDIWTSPNRHLFLGVCAHFTDQHHKLQKALLGLRIVINHSGKEQFNALRPILEEYGIIQKLGAIMGDNSTTNDTLCRHISSHLMEDYTINWSPVQNRLRCLGHIINLAVQAFLFQDLIPTETLEAVDAYEEMEILDLSEDELNTAQTITASTHAAEFRLLGPLGKLHNIVVHTRGSALRTKAFKDHARRMIPLDNRTRWNSWHTMIVVALELESAIDSYCKEFLSQLEDDFLTPKDWARLRIVKDILEPFAEATLKTEITFADERQRIQLALLILIQAYTATRPRVLTYRKPNKIAIEDYHYRWDGKKTMWDMDDDEPAKPEDDELMKSEDDESGESDSEEHMENEFKTLCYKDIKLYLIKGGDSERDRLVMEVTLRYTKGWDRKPLPKTFTISEVDNLLFDATIPFLALAFLDNAFESGIRSVSDIYSARVRVSRESEDFHWRKDILNTPIFRQPMKQEDGICRTSKTEALYYDTYRRDLRKLGMIAGFRQVLKPYAIRRGGGEAIEKVGTQGQLQQVMSHASDLTYQAYINPRVQVDTVAAFLKRPPNQRLLEMATHMSRDADPSAPTGATPADIETKGVIIALTKNRDSLKKAIRSKYGTIGKAKEVNPELWTQYDTTKRKLINCRKKLLEREVMKQRKAYFKESSTKEINRQLQKKENPAIESGTPSVPPKPSYTLPERKTLAEFICADASNLETQMRLRHRMCTLHAMITLGERKEFRQKKATTPSIKLAMRPKIEEPTECSIQQCFLCFWNEDMSSDGRRIKYSDKYGARRHIEARHFKNLSQRPVACPEPRCEEKAFTCVTTDAFKNHLTTVHNYDIFGRYKI</sequence>
<comment type="caution">
    <text evidence="2">The sequence shown here is derived from an EMBL/GenBank/DDBJ whole genome shotgun (WGS) entry which is preliminary data.</text>
</comment>
<feature type="compositionally biased region" description="Acidic residues" evidence="1">
    <location>
        <begin position="533"/>
        <end position="542"/>
    </location>
</feature>
<feature type="compositionally biased region" description="Basic and acidic residues" evidence="1">
    <location>
        <begin position="31"/>
        <end position="51"/>
    </location>
</feature>
<feature type="compositionally biased region" description="Basic and acidic residues" evidence="1">
    <location>
        <begin position="521"/>
        <end position="532"/>
    </location>
</feature>
<feature type="compositionally biased region" description="Basic and acidic residues" evidence="1">
    <location>
        <begin position="851"/>
        <end position="866"/>
    </location>
</feature>
<dbReference type="InterPro" id="IPR012337">
    <property type="entry name" value="RNaseH-like_sf"/>
</dbReference>
<gene>
    <name evidence="2" type="ORF">PT974_03010</name>
</gene>
<dbReference type="PANTHER" id="PTHR37535">
    <property type="entry name" value="FLUG DOMAIN PROTEIN"/>
    <property type="match status" value="1"/>
</dbReference>
<feature type="region of interest" description="Disordered" evidence="1">
    <location>
        <begin position="851"/>
        <end position="880"/>
    </location>
</feature>
<name>A0ABR0SWI5_9HYPO</name>
<dbReference type="SUPFAM" id="SSF53098">
    <property type="entry name" value="Ribonuclease H-like"/>
    <property type="match status" value="1"/>
</dbReference>
<feature type="region of interest" description="Disordered" evidence="1">
    <location>
        <begin position="516"/>
        <end position="547"/>
    </location>
</feature>
<dbReference type="PANTHER" id="PTHR37535:SF4">
    <property type="entry name" value="FLUG DOMAIN-CONTAINING PROTEIN"/>
    <property type="match status" value="1"/>
</dbReference>
<evidence type="ECO:0000256" key="1">
    <source>
        <dbReference type="SAM" id="MobiDB-lite"/>
    </source>
</evidence>
<dbReference type="Pfam" id="PF11917">
    <property type="entry name" value="DUF3435"/>
    <property type="match status" value="1"/>
</dbReference>
<evidence type="ECO:0000313" key="3">
    <source>
        <dbReference type="Proteomes" id="UP001338125"/>
    </source>
</evidence>
<organism evidence="2 3">
    <name type="scientific">Cladobotryum mycophilum</name>
    <dbReference type="NCBI Taxonomy" id="491253"/>
    <lineage>
        <taxon>Eukaryota</taxon>
        <taxon>Fungi</taxon>
        <taxon>Dikarya</taxon>
        <taxon>Ascomycota</taxon>
        <taxon>Pezizomycotina</taxon>
        <taxon>Sordariomycetes</taxon>
        <taxon>Hypocreomycetidae</taxon>
        <taxon>Hypocreales</taxon>
        <taxon>Hypocreaceae</taxon>
        <taxon>Cladobotryum</taxon>
    </lineage>
</organism>
<accession>A0ABR0SWI5</accession>
<protein>
    <submittedName>
        <fullName evidence="2">AC transposase-like protein</fullName>
    </submittedName>
</protein>
<evidence type="ECO:0000313" key="2">
    <source>
        <dbReference type="EMBL" id="KAK5996257.1"/>
    </source>
</evidence>
<reference evidence="2 3" key="1">
    <citation type="submission" date="2024-01" db="EMBL/GenBank/DDBJ databases">
        <title>Complete genome of Cladobotryum mycophilum ATHUM6906.</title>
        <authorList>
            <person name="Christinaki A.C."/>
            <person name="Myridakis A.I."/>
            <person name="Kouvelis V.N."/>
        </authorList>
    </citation>
    <scope>NUCLEOTIDE SEQUENCE [LARGE SCALE GENOMIC DNA]</scope>
    <source>
        <strain evidence="2 3">ATHUM6906</strain>
    </source>
</reference>
<dbReference type="EMBL" id="JAVFKD010000003">
    <property type="protein sequence ID" value="KAK5996257.1"/>
    <property type="molecule type" value="Genomic_DNA"/>
</dbReference>
<dbReference type="Proteomes" id="UP001338125">
    <property type="component" value="Unassembled WGS sequence"/>
</dbReference>
<proteinExistence type="predicted"/>
<dbReference type="InterPro" id="IPR021842">
    <property type="entry name" value="DUF3435"/>
</dbReference>
<keyword evidence="3" id="KW-1185">Reference proteome</keyword>
<feature type="region of interest" description="Disordered" evidence="1">
    <location>
        <begin position="1"/>
        <end position="51"/>
    </location>
</feature>